<evidence type="ECO:0000313" key="2">
    <source>
        <dbReference type="EMBL" id="KEZ19087.1"/>
    </source>
</evidence>
<dbReference type="Proteomes" id="UP000028533">
    <property type="component" value="Unassembled WGS sequence"/>
</dbReference>
<dbReference type="AlphaFoldDB" id="A0A084EM95"/>
<evidence type="ECO:0000256" key="1">
    <source>
        <dbReference type="ARBA" id="ARBA00006479"/>
    </source>
</evidence>
<dbReference type="EMBL" id="JFDO01000016">
    <property type="protein sequence ID" value="KEZ19087.1"/>
    <property type="molecule type" value="Genomic_DNA"/>
</dbReference>
<name>A0A084EM95_MYCCA</name>
<dbReference type="PANTHER" id="PTHR18964">
    <property type="entry name" value="ROK (REPRESSOR, ORF, KINASE) FAMILY"/>
    <property type="match status" value="1"/>
</dbReference>
<dbReference type="InterPro" id="IPR000600">
    <property type="entry name" value="ROK"/>
</dbReference>
<dbReference type="Gene3D" id="3.30.420.40">
    <property type="match status" value="2"/>
</dbReference>
<comment type="caution">
    <text evidence="2">The sequence shown here is derived from an EMBL/GenBank/DDBJ whole genome shotgun (WGS) entry which is preliminary data.</text>
</comment>
<evidence type="ECO:0000313" key="3">
    <source>
        <dbReference type="Proteomes" id="UP000028533"/>
    </source>
</evidence>
<evidence type="ECO:0008006" key="4">
    <source>
        <dbReference type="Google" id="ProtNLM"/>
    </source>
</evidence>
<dbReference type="Pfam" id="PF00480">
    <property type="entry name" value="ROK"/>
    <property type="match status" value="1"/>
</dbReference>
<sequence length="291" mass="32968">MTNIKKYLSIDIGGTSIKYGVFNQELQPIFTNSIKTIPIKDELIKQLIDIIGSNLPFDGIGIATAGVVDKNGVIKFANQNIKNYSNFDLKTYIKDFLISCKNLVPIEIINDANSASYIEYVNDKKIKNSITLTLGTGVGMGIILNEKLFLGNNGIAGEIAAIKNSNKIIDTELSWSKFIEKLNQQKYHYDSSDIWTLYNQNDFYKEQIDIYLDKLVNLLCTISYLLSPEVIYLGGGFSYCSEQILELINIRFKKEFVFYNINPIQIKYTLNKNDSGILGVLHLLVDKHFKN</sequence>
<protein>
    <recommendedName>
        <fullName evidence="4">ROK family protein</fullName>
    </recommendedName>
</protein>
<dbReference type="GeneID" id="23778626"/>
<dbReference type="RefSeq" id="WP_011387293.1">
    <property type="nucleotide sequence ID" value="NZ_JFDO01000016.1"/>
</dbReference>
<gene>
    <name evidence="2" type="ORF">MCAPa_4030</name>
</gene>
<proteinExistence type="inferred from homology"/>
<comment type="similarity">
    <text evidence="1">Belongs to the ROK (NagC/XylR) family.</text>
</comment>
<dbReference type="PANTHER" id="PTHR18964:SF170">
    <property type="entry name" value="SUGAR KINASE"/>
    <property type="match status" value="1"/>
</dbReference>
<dbReference type="SUPFAM" id="SSF53067">
    <property type="entry name" value="Actin-like ATPase domain"/>
    <property type="match status" value="1"/>
</dbReference>
<accession>A0A084EM95</accession>
<dbReference type="InterPro" id="IPR043129">
    <property type="entry name" value="ATPase_NBD"/>
</dbReference>
<reference evidence="2 3" key="1">
    <citation type="submission" date="2014-02" db="EMBL/GenBank/DDBJ databases">
        <title>Genome sequence of Mycoplasma capricolum subsp. capricolum strain 14232.</title>
        <authorList>
            <person name="Sirand-Pugnet P."/>
            <person name="Breton M."/>
            <person name="Dordet-Frisoni E."/>
            <person name="Baranowski E."/>
            <person name="Barre A."/>
            <person name="Couture C."/>
            <person name="Dupuy V."/>
            <person name="Gaurivaud P."/>
            <person name="Jacob D."/>
            <person name="Lemaitre C."/>
            <person name="Manso-Silvan L."/>
            <person name="Nikolski M."/>
            <person name="Nouvel L.-X."/>
            <person name="Poumarat F."/>
            <person name="Tardy F."/>
            <person name="Thebault P."/>
            <person name="Theil S."/>
            <person name="Citti C."/>
            <person name="Thiaucourt F."/>
            <person name="Blanchard A."/>
        </authorList>
    </citation>
    <scope>NUCLEOTIDE SEQUENCE [LARGE SCALE GENOMIC DNA]</scope>
    <source>
        <strain evidence="2 3">14232</strain>
    </source>
</reference>
<organism evidence="2 3">
    <name type="scientific">Mycoplasma capricolum subsp. capricolum 14232</name>
    <dbReference type="NCBI Taxonomy" id="1188238"/>
    <lineage>
        <taxon>Bacteria</taxon>
        <taxon>Bacillati</taxon>
        <taxon>Mycoplasmatota</taxon>
        <taxon>Mollicutes</taxon>
        <taxon>Mycoplasmataceae</taxon>
        <taxon>Mycoplasma</taxon>
    </lineage>
</organism>